<dbReference type="HOGENOM" id="CLU_2986107_0_0_6"/>
<evidence type="ECO:0000313" key="2">
    <source>
        <dbReference type="Proteomes" id="UP000013276"/>
    </source>
</evidence>
<dbReference type="AlphaFoldDB" id="N9DGJ3"/>
<evidence type="ECO:0000313" key="1">
    <source>
        <dbReference type="EMBL" id="ENV79588.1"/>
    </source>
</evidence>
<gene>
    <name evidence="1" type="ORF">F942_01778</name>
</gene>
<accession>N9DGJ3</accession>
<reference evidence="1 2" key="1">
    <citation type="submission" date="2013-02" db="EMBL/GenBank/DDBJ databases">
        <title>The Genome Sequence of Acinetobacter ursingii NIPH ANC_3649.</title>
        <authorList>
            <consortium name="The Broad Institute Genome Sequencing Platform"/>
            <consortium name="The Broad Institute Genome Sequencing Center for Infectious Disease"/>
            <person name="Cerqueira G."/>
            <person name="Feldgarden M."/>
            <person name="Courvalin P."/>
            <person name="Perichon B."/>
            <person name="Grillot-Courvalin C."/>
            <person name="Clermont D."/>
            <person name="Rocha E."/>
            <person name="Yoon E.-J."/>
            <person name="Nemec A."/>
            <person name="Walker B."/>
            <person name="Young S.K."/>
            <person name="Zeng Q."/>
            <person name="Gargeya S."/>
            <person name="Fitzgerald M."/>
            <person name="Haas B."/>
            <person name="Abouelleil A."/>
            <person name="Alvarado L."/>
            <person name="Arachchi H.M."/>
            <person name="Berlin A.M."/>
            <person name="Chapman S.B."/>
            <person name="Dewar J."/>
            <person name="Goldberg J."/>
            <person name="Griggs A."/>
            <person name="Gujja S."/>
            <person name="Hansen M."/>
            <person name="Howarth C."/>
            <person name="Imamovic A."/>
            <person name="Larimer J."/>
            <person name="McCowan C."/>
            <person name="Murphy C."/>
            <person name="Neiman D."/>
            <person name="Pearson M."/>
            <person name="Priest M."/>
            <person name="Roberts A."/>
            <person name="Saif S."/>
            <person name="Shea T."/>
            <person name="Sisk P."/>
            <person name="Sykes S."/>
            <person name="Wortman J."/>
            <person name="Nusbaum C."/>
            <person name="Birren B."/>
        </authorList>
    </citation>
    <scope>NUCLEOTIDE SEQUENCE [LARGE SCALE GENOMIC DNA]</scope>
    <source>
        <strain evidence="1 2">ANC 3649</strain>
    </source>
</reference>
<dbReference type="EMBL" id="APQC01000013">
    <property type="protein sequence ID" value="ENV79588.1"/>
    <property type="molecule type" value="Genomic_DNA"/>
</dbReference>
<sequence length="57" mass="6459">MGMSEKKPYVEIYARDGYSLKMNIEDISDVYFVILFLMTAFIRKSDSVSVVEEADGG</sequence>
<dbReference type="Proteomes" id="UP000013276">
    <property type="component" value="Unassembled WGS sequence"/>
</dbReference>
<protein>
    <submittedName>
        <fullName evidence="1">Uncharacterized protein</fullName>
    </submittedName>
</protein>
<dbReference type="PATRIC" id="fig|1257043.3.peg.1730"/>
<comment type="caution">
    <text evidence="1">The sequence shown here is derived from an EMBL/GenBank/DDBJ whole genome shotgun (WGS) entry which is preliminary data.</text>
</comment>
<proteinExistence type="predicted"/>
<keyword evidence="2" id="KW-1185">Reference proteome</keyword>
<organism evidence="1 2">
    <name type="scientific">Acinetobacter ursingii ANC 3649</name>
    <dbReference type="NCBI Taxonomy" id="1257043"/>
    <lineage>
        <taxon>Bacteria</taxon>
        <taxon>Pseudomonadati</taxon>
        <taxon>Pseudomonadota</taxon>
        <taxon>Gammaproteobacteria</taxon>
        <taxon>Moraxellales</taxon>
        <taxon>Moraxellaceae</taxon>
        <taxon>Acinetobacter</taxon>
    </lineage>
</organism>
<name>N9DGJ3_9GAMM</name>